<dbReference type="Pfam" id="PF00709">
    <property type="entry name" value="Adenylsucc_synt"/>
    <property type="match status" value="1"/>
</dbReference>
<dbReference type="GO" id="GO:0005525">
    <property type="term" value="F:GTP binding"/>
    <property type="evidence" value="ECO:0007669"/>
    <property type="project" value="UniProtKB-UniRule"/>
</dbReference>
<comment type="pathway">
    <text evidence="9 11">Purine metabolism; AMP biosynthesis via de novo pathway; AMP from IMP: step 1/2.</text>
</comment>
<dbReference type="UniPathway" id="UPA00075">
    <property type="reaction ID" value="UER00335"/>
</dbReference>
<feature type="binding site" evidence="9">
    <location>
        <begin position="406"/>
        <end position="412"/>
    </location>
    <ligand>
        <name>substrate</name>
    </ligand>
</feature>
<feature type="active site" description="Proton donor" evidence="9">
    <location>
        <position position="150"/>
    </location>
</feature>
<dbReference type="InterPro" id="IPR033128">
    <property type="entry name" value="Adenylosuccin_syn_Lys_AS"/>
</dbReference>
<dbReference type="GO" id="GO:0004019">
    <property type="term" value="F:adenylosuccinate synthase activity"/>
    <property type="evidence" value="ECO:0007669"/>
    <property type="project" value="UniProtKB-UniRule"/>
</dbReference>
<dbReference type="SUPFAM" id="SSF52540">
    <property type="entry name" value="P-loop containing nucleoside triphosphate hydrolases"/>
    <property type="match status" value="1"/>
</dbReference>
<feature type="binding site" evidence="9">
    <location>
        <position position="252"/>
    </location>
    <ligand>
        <name>IMP</name>
        <dbReference type="ChEBI" id="CHEBI:58053"/>
        <note>ligand shared between dimeric partners</note>
    </ligand>
</feature>
<dbReference type="InterPro" id="IPR027417">
    <property type="entry name" value="P-loop_NTPase"/>
</dbReference>
<evidence type="ECO:0000256" key="10">
    <source>
        <dbReference type="PROSITE-ProRule" id="PRU10134"/>
    </source>
</evidence>
<dbReference type="PANTHER" id="PTHR11846:SF0">
    <property type="entry name" value="ADENYLOSUCCINATE SYNTHETASE"/>
    <property type="match status" value="1"/>
</dbReference>
<evidence type="ECO:0000256" key="5">
    <source>
        <dbReference type="ARBA" id="ARBA00022755"/>
    </source>
</evidence>
<feature type="binding site" evidence="9">
    <location>
        <position position="410"/>
    </location>
    <ligand>
        <name>IMP</name>
        <dbReference type="ChEBI" id="CHEBI:58053"/>
    </ligand>
</feature>
<keyword evidence="5 9" id="KW-0658">Purine biosynthesis</keyword>
<dbReference type="InterPro" id="IPR042110">
    <property type="entry name" value="Adenylosuccinate_synth_dom2"/>
</dbReference>
<feature type="binding site" evidence="9">
    <location>
        <position position="238"/>
    </location>
    <ligand>
        <name>IMP</name>
        <dbReference type="ChEBI" id="CHEBI:58053"/>
    </ligand>
</feature>
<dbReference type="GO" id="GO:0044208">
    <property type="term" value="P:'de novo' AMP biosynthetic process"/>
    <property type="evidence" value="ECO:0007669"/>
    <property type="project" value="UniProtKB-UniRule"/>
</dbReference>
<dbReference type="eggNOG" id="KOG1355">
    <property type="taxonomic scope" value="Eukaryota"/>
</dbReference>
<feature type="binding site" evidence="9">
    <location>
        <position position="122"/>
    </location>
    <ligand>
        <name>Mg(2+)</name>
        <dbReference type="ChEBI" id="CHEBI:18420"/>
    </ligand>
</feature>
<dbReference type="FunFam" id="3.90.170.10:FF:000001">
    <property type="entry name" value="Adenylosuccinate synthetase"/>
    <property type="match status" value="1"/>
</dbReference>
<feature type="binding site" evidence="9">
    <location>
        <begin position="149"/>
        <end position="151"/>
    </location>
    <ligand>
        <name>GTP</name>
        <dbReference type="ChEBI" id="CHEBI:37565"/>
    </ligand>
</feature>
<accession>K0SBU2</accession>
<gene>
    <name evidence="13" type="ORF">THAOC_21471</name>
</gene>
<dbReference type="Proteomes" id="UP000266841">
    <property type="component" value="Unassembled WGS sequence"/>
</dbReference>
<keyword evidence="9" id="KW-0963">Cytoplasm</keyword>
<keyword evidence="2 9" id="KW-0436">Ligase</keyword>
<feature type="binding site" evidence="9">
    <location>
        <begin position="122"/>
        <end position="125"/>
    </location>
    <ligand>
        <name>IMP</name>
        <dbReference type="ChEBI" id="CHEBI:58053"/>
    </ligand>
</feature>
<evidence type="ECO:0000256" key="1">
    <source>
        <dbReference type="ARBA" id="ARBA00011738"/>
    </source>
</evidence>
<dbReference type="GO" id="GO:0000287">
    <property type="term" value="F:magnesium ion binding"/>
    <property type="evidence" value="ECO:0007669"/>
    <property type="project" value="UniProtKB-UniRule"/>
</dbReference>
<feature type="active site" evidence="10">
    <location>
        <position position="249"/>
    </location>
</feature>
<name>K0SBU2_THAOC</name>
<evidence type="ECO:0000256" key="11">
    <source>
        <dbReference type="RuleBase" id="RU000520"/>
    </source>
</evidence>
<dbReference type="EC" id="6.3.4.4" evidence="9 11"/>
<dbReference type="HAMAP" id="MF_00011">
    <property type="entry name" value="Adenylosucc_synth"/>
    <property type="match status" value="1"/>
</dbReference>
<evidence type="ECO:0000256" key="2">
    <source>
        <dbReference type="ARBA" id="ARBA00022598"/>
    </source>
</evidence>
<dbReference type="PANTHER" id="PTHR11846">
    <property type="entry name" value="ADENYLOSUCCINATE SYNTHETASE"/>
    <property type="match status" value="1"/>
</dbReference>
<dbReference type="PROSITE" id="PS01266">
    <property type="entry name" value="ADENYLOSUCCIN_SYN_1"/>
    <property type="match status" value="1"/>
</dbReference>
<evidence type="ECO:0000256" key="4">
    <source>
        <dbReference type="ARBA" id="ARBA00022741"/>
    </source>
</evidence>
<feature type="binding site" evidence="9">
    <location>
        <position position="149"/>
    </location>
    <ligand>
        <name>Mg(2+)</name>
        <dbReference type="ChEBI" id="CHEBI:18420"/>
    </ligand>
</feature>
<feature type="binding site" evidence="9">
    <location>
        <position position="344"/>
    </location>
    <ligand>
        <name>IMP</name>
        <dbReference type="ChEBI" id="CHEBI:58053"/>
    </ligand>
</feature>
<dbReference type="OrthoDB" id="10265645at2759"/>
<keyword evidence="14" id="KW-1185">Reference proteome</keyword>
<reference evidence="13 14" key="1">
    <citation type="journal article" date="2012" name="Genome Biol.">
        <title>Genome and low-iron response of an oceanic diatom adapted to chronic iron limitation.</title>
        <authorList>
            <person name="Lommer M."/>
            <person name="Specht M."/>
            <person name="Roy A.S."/>
            <person name="Kraemer L."/>
            <person name="Andreson R."/>
            <person name="Gutowska M.A."/>
            <person name="Wolf J."/>
            <person name="Bergner S.V."/>
            <person name="Schilhabel M.B."/>
            <person name="Klostermeier U.C."/>
            <person name="Beiko R.G."/>
            <person name="Rosenstiel P."/>
            <person name="Hippler M."/>
            <person name="Laroche J."/>
        </authorList>
    </citation>
    <scope>NUCLEOTIDE SEQUENCE [LARGE SCALE GENOMIC DNA]</scope>
    <source>
        <strain evidence="13 14">CCMP1005</strain>
    </source>
</reference>
<dbReference type="SMART" id="SM00788">
    <property type="entry name" value="Adenylsucc_synt"/>
    <property type="match status" value="1"/>
</dbReference>
<keyword evidence="6 9" id="KW-0460">Magnesium</keyword>
<comment type="subcellular location">
    <subcellularLocation>
        <location evidence="9">Cytoplasm</location>
    </subcellularLocation>
</comment>
<dbReference type="FunFam" id="1.10.300.10:FF:000002">
    <property type="entry name" value="Adenylosuccinate synthetase, chloroplastic"/>
    <property type="match status" value="1"/>
</dbReference>
<dbReference type="PROSITE" id="PS00513">
    <property type="entry name" value="ADENYLOSUCCIN_SYN_2"/>
    <property type="match status" value="1"/>
</dbReference>
<evidence type="ECO:0000313" key="13">
    <source>
        <dbReference type="EMBL" id="EJK58406.1"/>
    </source>
</evidence>
<feature type="compositionally biased region" description="Basic and acidic residues" evidence="12">
    <location>
        <begin position="655"/>
        <end position="675"/>
    </location>
</feature>
<proteinExistence type="inferred from homology"/>
<feature type="binding site" evidence="9">
    <location>
        <begin position="121"/>
        <end position="127"/>
    </location>
    <ligand>
        <name>GTP</name>
        <dbReference type="ChEBI" id="CHEBI:37565"/>
    </ligand>
</feature>
<dbReference type="GO" id="GO:0005737">
    <property type="term" value="C:cytoplasm"/>
    <property type="evidence" value="ECO:0007669"/>
    <property type="project" value="UniProtKB-SubCell"/>
</dbReference>
<dbReference type="InterPro" id="IPR042111">
    <property type="entry name" value="Adenylosuccinate_synth_dom3"/>
</dbReference>
<evidence type="ECO:0000256" key="12">
    <source>
        <dbReference type="SAM" id="MobiDB-lite"/>
    </source>
</evidence>
<protein>
    <recommendedName>
        <fullName evidence="9 11">Adenylosuccinate synthetase</fullName>
        <shortName evidence="9">AMPSase</shortName>
        <shortName evidence="9">AdSS</shortName>
        <ecNumber evidence="9 11">6.3.4.4</ecNumber>
    </recommendedName>
    <alternativeName>
        <fullName evidence="9">IMP--aspartate ligase</fullName>
    </alternativeName>
</protein>
<dbReference type="InterPro" id="IPR018220">
    <property type="entry name" value="Adenylosuccin_syn_GTP-bd"/>
</dbReference>
<feature type="binding site" evidence="9">
    <location>
        <position position="412"/>
    </location>
    <ligand>
        <name>GTP</name>
        <dbReference type="ChEBI" id="CHEBI:37565"/>
    </ligand>
</feature>
<comment type="caution">
    <text evidence="13">The sequence shown here is derived from an EMBL/GenBank/DDBJ whole genome shotgun (WGS) entry which is preliminary data.</text>
</comment>
<keyword evidence="3 9" id="KW-0479">Metal-binding</keyword>
<feature type="active site" description="Proton acceptor" evidence="9">
    <location>
        <position position="122"/>
    </location>
</feature>
<sequence>MINSSVLKATRLAMPAMAAAAGYSYGESAGRADGAVGDGAVATFRRSTKLGASYTLCEKGTVLDVLNEIKRKVDKLEEAIGIGEGGASTTAQTSESGFTSDAAGAEKVLPGIDVVLGSQWGDEGKGKLVDMLSQEYDVCARVAGGSNAGHTIVVDGKKYKFHLLPSGILNDKATCVIGNGVVIHLPSFLKEIDGLESSGINSEGRLLISDRAHIVFDFHQAVDGMNEKKLGRNKIGTTKKGIGPAYASKISRNGLRIGDLQNFDFFEMRFRELAAASMRAFPGLEIDVEGQLAYYKSIAPRVGAMTTDTIEYTNEQYSMGKKILIEGANATMLDIDFGTYPYVTSSNPSIGSVLTGLGVSPKKLNGIYGTTKAYCTRVGEGPFPTELDRDAGIGEHLGVVGAEWGTTTGRARRVGWLDIPQMQYSTLINGFTSINLTKLDVLTGLAEVKIGRAYKHDGKILNTMPSCLKTMSEIEVIYETLPGWSEDISKARKFEDLPVNAQRYVLRVQELLGVPIRWIGCGANRLDMIDRGEGWDLKLAQDGEHLTYAAPRDVQRVRRPRQEGGLELGWARVGVVVGKVEGDGRRAPQGLLEHLADLHIRVHDAEVAAEHAQRQEDDGEDPDEEAAHDEYRAEDVVLPGLEQPVALVLPGQDNADGKEAGQEHDDANKDDSDVVVRQNRVESRLGAGRPVLGRDQSVVEHLEPVEHLVGNLVECLAGGAGEGRDVNRQRYVRRQQLGQVVPPDDELAASVFDRVPQGTPRRRPVECGLCPGHDGPDFFSNPLDEGPDAAVSAEDLAGQLVLEAEDLPDEAAAAELGPVEEGHDGDRLATEVGRGVPARLDDRGAFLLRRLHEVRARALDRAGGVACPRRHPDGGAHVPVLQQSGRPEQSLRLGLRVLVHEGELDQVAPQQQPGQAQVDLDPAVLAQRGAPRELSPGVDAAGHRLDELLPLPLQLGRAPDVIVDAAEHPVDLVLHEDQRVLGRVDDRVDPLPPLGEEGAAERQDERGRDEEG</sequence>
<dbReference type="Gene3D" id="3.40.440.10">
    <property type="entry name" value="Adenylosuccinate Synthetase, subunit A, domain 1"/>
    <property type="match status" value="1"/>
</dbReference>
<evidence type="ECO:0000256" key="8">
    <source>
        <dbReference type="ARBA" id="ARBA00050432"/>
    </source>
</evidence>
<dbReference type="Gene3D" id="1.10.300.10">
    <property type="entry name" value="Adenylosuccinate Synthetase, subunit A, domain 2"/>
    <property type="match status" value="1"/>
</dbReference>
<feature type="binding site" evidence="9">
    <location>
        <position position="329"/>
    </location>
    <ligand>
        <name>IMP</name>
        <dbReference type="ChEBI" id="CHEBI:58053"/>
    </ligand>
</feature>
<dbReference type="Gene3D" id="3.90.170.10">
    <property type="entry name" value="Adenylosuccinate Synthetase, subunit A, domain 3"/>
    <property type="match status" value="1"/>
</dbReference>
<comment type="function">
    <text evidence="11">Plays an important role in the de novo pathway of purine nucleotide biosynthesis.</text>
</comment>
<dbReference type="EMBL" id="AGNL01025264">
    <property type="protein sequence ID" value="EJK58406.1"/>
    <property type="molecule type" value="Genomic_DNA"/>
</dbReference>
<evidence type="ECO:0000256" key="9">
    <source>
        <dbReference type="HAMAP-Rule" id="MF_03125"/>
    </source>
</evidence>
<comment type="subunit">
    <text evidence="1 9">Homodimer.</text>
</comment>
<dbReference type="NCBIfam" id="NF002223">
    <property type="entry name" value="PRK01117.1"/>
    <property type="match status" value="1"/>
</dbReference>
<dbReference type="InterPro" id="IPR001114">
    <property type="entry name" value="Adenylosuccinate_synthetase"/>
</dbReference>
<dbReference type="InterPro" id="IPR042109">
    <property type="entry name" value="Adenylosuccinate_synth_dom1"/>
</dbReference>
<feature type="binding site" evidence="9">
    <location>
        <begin position="147"/>
        <end position="150"/>
    </location>
    <ligand>
        <name>IMP</name>
        <dbReference type="ChEBI" id="CHEBI:58053"/>
    </ligand>
</feature>
<dbReference type="GO" id="GO:0046040">
    <property type="term" value="P:IMP metabolic process"/>
    <property type="evidence" value="ECO:0007669"/>
    <property type="project" value="TreeGrafter"/>
</dbReference>
<evidence type="ECO:0000256" key="3">
    <source>
        <dbReference type="ARBA" id="ARBA00022723"/>
    </source>
</evidence>
<feature type="compositionally biased region" description="Basic and acidic residues" evidence="12">
    <location>
        <begin position="999"/>
        <end position="1012"/>
    </location>
</feature>
<feature type="compositionally biased region" description="Acidic residues" evidence="12">
    <location>
        <begin position="617"/>
        <end position="627"/>
    </location>
</feature>
<evidence type="ECO:0000256" key="6">
    <source>
        <dbReference type="ARBA" id="ARBA00022842"/>
    </source>
</evidence>
<keyword evidence="7 9" id="KW-0342">GTP-binding</keyword>
<feature type="region of interest" description="Disordered" evidence="12">
    <location>
        <begin position="982"/>
        <end position="1012"/>
    </location>
</feature>
<feature type="region of interest" description="Disordered" evidence="12">
    <location>
        <begin position="608"/>
        <end position="628"/>
    </location>
</feature>
<feature type="region of interest" description="Disordered" evidence="12">
    <location>
        <begin position="651"/>
        <end position="675"/>
    </location>
</feature>
<keyword evidence="4 9" id="KW-0547">Nucleotide-binding</keyword>
<comment type="caution">
    <text evidence="9">Lacks conserved residue(s) required for the propagation of feature annotation.</text>
</comment>
<feature type="binding site" evidence="9">
    <location>
        <begin position="438"/>
        <end position="440"/>
    </location>
    <ligand>
        <name>GTP</name>
        <dbReference type="ChEBI" id="CHEBI:37565"/>
    </ligand>
</feature>
<comment type="catalytic activity">
    <reaction evidence="8 9 11">
        <text>IMP + L-aspartate + GTP = N(6)-(1,2-dicarboxyethyl)-AMP + GDP + phosphate + 2 H(+)</text>
        <dbReference type="Rhea" id="RHEA:15753"/>
        <dbReference type="ChEBI" id="CHEBI:15378"/>
        <dbReference type="ChEBI" id="CHEBI:29991"/>
        <dbReference type="ChEBI" id="CHEBI:37565"/>
        <dbReference type="ChEBI" id="CHEBI:43474"/>
        <dbReference type="ChEBI" id="CHEBI:57567"/>
        <dbReference type="ChEBI" id="CHEBI:58053"/>
        <dbReference type="ChEBI" id="CHEBI:58189"/>
        <dbReference type="EC" id="6.3.4.4"/>
    </reaction>
</comment>
<dbReference type="AlphaFoldDB" id="K0SBU2"/>
<evidence type="ECO:0000256" key="7">
    <source>
        <dbReference type="ARBA" id="ARBA00023134"/>
    </source>
</evidence>
<comment type="function">
    <text evidence="9">Plays an important role in the de novo pathway and in the salvage pathway of purine nucleotide biosynthesis. Catalyzes the first commited step in the biosynthesis of AMP from IMP.</text>
</comment>
<evidence type="ECO:0000313" key="14">
    <source>
        <dbReference type="Proteomes" id="UP000266841"/>
    </source>
</evidence>
<organism evidence="13 14">
    <name type="scientific">Thalassiosira oceanica</name>
    <name type="common">Marine diatom</name>
    <dbReference type="NCBI Taxonomy" id="159749"/>
    <lineage>
        <taxon>Eukaryota</taxon>
        <taxon>Sar</taxon>
        <taxon>Stramenopiles</taxon>
        <taxon>Ochrophyta</taxon>
        <taxon>Bacillariophyta</taxon>
        <taxon>Coscinodiscophyceae</taxon>
        <taxon>Thalassiosirophycidae</taxon>
        <taxon>Thalassiosirales</taxon>
        <taxon>Thalassiosiraceae</taxon>
        <taxon>Thalassiosira</taxon>
    </lineage>
</organism>
<dbReference type="NCBIfam" id="TIGR00184">
    <property type="entry name" value="purA"/>
    <property type="match status" value="1"/>
</dbReference>
<dbReference type="CDD" id="cd03108">
    <property type="entry name" value="AdSS"/>
    <property type="match status" value="1"/>
</dbReference>
<comment type="cofactor">
    <cofactor evidence="9">
        <name>Mg(2+)</name>
        <dbReference type="ChEBI" id="CHEBI:18420"/>
    </cofactor>
    <text evidence="9">Binds 1 Mg(2+) ion per subunit.</text>
</comment>
<comment type="similarity">
    <text evidence="9 11">Belongs to the adenylosuccinate synthetase family.</text>
</comment>